<evidence type="ECO:0000256" key="4">
    <source>
        <dbReference type="ARBA" id="ARBA00022723"/>
    </source>
</evidence>
<dbReference type="Proteomes" id="UP000322244">
    <property type="component" value="Unassembled WGS sequence"/>
</dbReference>
<protein>
    <submittedName>
        <fullName evidence="10">Catalase family peroxidase</fullName>
    </submittedName>
</protein>
<dbReference type="PANTHER" id="PTHR11465:SF9">
    <property type="entry name" value="CATALASE"/>
    <property type="match status" value="1"/>
</dbReference>
<comment type="similarity">
    <text evidence="1">Belongs to the catalase family.</text>
</comment>
<evidence type="ECO:0000256" key="3">
    <source>
        <dbReference type="ARBA" id="ARBA00022617"/>
    </source>
</evidence>
<dbReference type="InterPro" id="IPR011614">
    <property type="entry name" value="Catalase_core"/>
</dbReference>
<dbReference type="AlphaFoldDB" id="A0A5A7SCA3"/>
<dbReference type="Gene3D" id="2.40.180.10">
    <property type="entry name" value="Catalase core domain"/>
    <property type="match status" value="1"/>
</dbReference>
<evidence type="ECO:0000256" key="2">
    <source>
        <dbReference type="ARBA" id="ARBA00022559"/>
    </source>
</evidence>
<dbReference type="InterPro" id="IPR018028">
    <property type="entry name" value="Catalase"/>
</dbReference>
<dbReference type="GO" id="GO:0042542">
    <property type="term" value="P:response to hydrogen peroxide"/>
    <property type="evidence" value="ECO:0007669"/>
    <property type="project" value="TreeGrafter"/>
</dbReference>
<evidence type="ECO:0000256" key="8">
    <source>
        <dbReference type="PIRSR" id="PIRSR000296-2"/>
    </source>
</evidence>
<comment type="caution">
    <text evidence="10">The sequence shown here is derived from an EMBL/GenBank/DDBJ whole genome shotgun (WGS) entry which is preliminary data.</text>
</comment>
<dbReference type="GO" id="GO:0004096">
    <property type="term" value="F:catalase activity"/>
    <property type="evidence" value="ECO:0007669"/>
    <property type="project" value="InterPro"/>
</dbReference>
<dbReference type="GO" id="GO:0020037">
    <property type="term" value="F:heme binding"/>
    <property type="evidence" value="ECO:0007669"/>
    <property type="project" value="InterPro"/>
</dbReference>
<gene>
    <name evidence="10" type="ORF">FOY51_14650</name>
</gene>
<sequence length="300" mass="32270">MIEPDEALDIMHARFGAHPHRRALHAKGSWLTGTFTATPAGAELSRAAHLQGESTPVLARVSNGAGDPTQPDFAPDVRGLAVSFTLPDGSKTDMVAQSVPKFFTPTSDDFLDFIKANTGRTAPVKMAAFFARHPNAALTVPGNAAALRPIPSYANAKYFGVHAFRWLDAAGHVSNVRWTWLPQAGDKRIGLSTAKSGGPDFLQTEIAVRVAKGPVKFDLEVTVANPDDRTDDPALQWPADRRRVVVGTLELTAAVPDPEVDGSIVVMDPTRMTDGIELSDDQVLAYRARAYSASANYRSK</sequence>
<dbReference type="OrthoDB" id="255727at2"/>
<evidence type="ECO:0000313" key="11">
    <source>
        <dbReference type="Proteomes" id="UP000322244"/>
    </source>
</evidence>
<keyword evidence="4 8" id="KW-0479">Metal-binding</keyword>
<dbReference type="GO" id="GO:0005737">
    <property type="term" value="C:cytoplasm"/>
    <property type="evidence" value="ECO:0007669"/>
    <property type="project" value="TreeGrafter"/>
</dbReference>
<evidence type="ECO:0000259" key="9">
    <source>
        <dbReference type="SMART" id="SM01060"/>
    </source>
</evidence>
<evidence type="ECO:0000256" key="1">
    <source>
        <dbReference type="ARBA" id="ARBA00005329"/>
    </source>
</evidence>
<feature type="active site" evidence="7">
    <location>
        <position position="25"/>
    </location>
</feature>
<proteinExistence type="inferred from homology"/>
<dbReference type="SUPFAM" id="SSF56634">
    <property type="entry name" value="Heme-dependent catalase-like"/>
    <property type="match status" value="1"/>
</dbReference>
<dbReference type="InterPro" id="IPR020835">
    <property type="entry name" value="Catalase_sf"/>
</dbReference>
<evidence type="ECO:0000313" key="10">
    <source>
        <dbReference type="EMBL" id="KAA0022223.1"/>
    </source>
</evidence>
<reference evidence="10 11" key="1">
    <citation type="submission" date="2019-07" db="EMBL/GenBank/DDBJ databases">
        <title>Rhodococcus cavernicolus sp. nov., isolated from a cave.</title>
        <authorList>
            <person name="Lee S.D."/>
        </authorList>
    </citation>
    <scope>NUCLEOTIDE SEQUENCE [LARGE SCALE GENOMIC DNA]</scope>
    <source>
        <strain evidence="10 11">C1-24</strain>
    </source>
</reference>
<evidence type="ECO:0000256" key="6">
    <source>
        <dbReference type="ARBA" id="ARBA00023004"/>
    </source>
</evidence>
<keyword evidence="2 10" id="KW-0575">Peroxidase</keyword>
<dbReference type="PROSITE" id="PS51402">
    <property type="entry name" value="CATALASE_3"/>
    <property type="match status" value="1"/>
</dbReference>
<dbReference type="RefSeq" id="WP_149430984.1">
    <property type="nucleotide sequence ID" value="NZ_VLNY01000006.1"/>
</dbReference>
<feature type="domain" description="Catalase core" evidence="9">
    <location>
        <begin position="2"/>
        <end position="300"/>
    </location>
</feature>
<dbReference type="PRINTS" id="PR00067">
    <property type="entry name" value="CATALASE"/>
</dbReference>
<dbReference type="EMBL" id="VLNY01000006">
    <property type="protein sequence ID" value="KAA0022223.1"/>
    <property type="molecule type" value="Genomic_DNA"/>
</dbReference>
<dbReference type="GO" id="GO:0042744">
    <property type="term" value="P:hydrogen peroxide catabolic process"/>
    <property type="evidence" value="ECO:0007669"/>
    <property type="project" value="TreeGrafter"/>
</dbReference>
<dbReference type="PIRSF" id="PIRSF000296">
    <property type="entry name" value="SrpA"/>
    <property type="match status" value="1"/>
</dbReference>
<feature type="binding site" description="axial binding residue" evidence="8">
    <location>
        <position position="291"/>
    </location>
    <ligand>
        <name>heme</name>
        <dbReference type="ChEBI" id="CHEBI:30413"/>
    </ligand>
    <ligandPart>
        <name>Fe</name>
        <dbReference type="ChEBI" id="CHEBI:18248"/>
    </ligandPart>
</feature>
<dbReference type="GO" id="GO:0046872">
    <property type="term" value="F:metal ion binding"/>
    <property type="evidence" value="ECO:0007669"/>
    <property type="project" value="UniProtKB-KW"/>
</dbReference>
<name>A0A5A7SCA3_9NOCA</name>
<accession>A0A5A7SCA3</accession>
<evidence type="ECO:0000256" key="7">
    <source>
        <dbReference type="PIRSR" id="PIRSR000296-1"/>
    </source>
</evidence>
<keyword evidence="11" id="KW-1185">Reference proteome</keyword>
<dbReference type="CDD" id="cd08153">
    <property type="entry name" value="srpA_like"/>
    <property type="match status" value="1"/>
</dbReference>
<evidence type="ECO:0000256" key="5">
    <source>
        <dbReference type="ARBA" id="ARBA00023002"/>
    </source>
</evidence>
<dbReference type="InterPro" id="IPR024168">
    <property type="entry name" value="Catalase_SrpA-type_pred"/>
</dbReference>
<keyword evidence="3 8" id="KW-0349">Heme</keyword>
<dbReference type="PANTHER" id="PTHR11465">
    <property type="entry name" value="CATALASE"/>
    <property type="match status" value="1"/>
</dbReference>
<dbReference type="Gene3D" id="1.20.1280.120">
    <property type="match status" value="1"/>
</dbReference>
<dbReference type="Pfam" id="PF00199">
    <property type="entry name" value="Catalase"/>
    <property type="match status" value="1"/>
</dbReference>
<keyword evidence="5" id="KW-0560">Oxidoreductase</keyword>
<dbReference type="SMART" id="SM01060">
    <property type="entry name" value="Catalase"/>
    <property type="match status" value="1"/>
</dbReference>
<organism evidence="10 11">
    <name type="scientific">Antrihabitans cavernicola</name>
    <dbReference type="NCBI Taxonomy" id="2495913"/>
    <lineage>
        <taxon>Bacteria</taxon>
        <taxon>Bacillati</taxon>
        <taxon>Actinomycetota</taxon>
        <taxon>Actinomycetes</taxon>
        <taxon>Mycobacteriales</taxon>
        <taxon>Nocardiaceae</taxon>
        <taxon>Antrihabitans</taxon>
    </lineage>
</organism>
<keyword evidence="6 8" id="KW-0408">Iron</keyword>